<dbReference type="PROSITE" id="PS51819">
    <property type="entry name" value="VOC"/>
    <property type="match status" value="1"/>
</dbReference>
<accession>A0A6J4R6P6</accession>
<proteinExistence type="predicted"/>
<dbReference type="CDD" id="cd07247">
    <property type="entry name" value="SgaA_N_like"/>
    <property type="match status" value="1"/>
</dbReference>
<protein>
    <recommendedName>
        <fullName evidence="1">VOC domain-containing protein</fullName>
    </recommendedName>
</protein>
<evidence type="ECO:0000259" key="1">
    <source>
        <dbReference type="PROSITE" id="PS51819"/>
    </source>
</evidence>
<dbReference type="EMBL" id="CADCVJ010000043">
    <property type="protein sequence ID" value="CAA9465654.1"/>
    <property type="molecule type" value="Genomic_DNA"/>
</dbReference>
<name>A0A6J4R6P6_9ACTN</name>
<dbReference type="InterPro" id="IPR029068">
    <property type="entry name" value="Glyas_Bleomycin-R_OHBP_Dase"/>
</dbReference>
<feature type="domain" description="VOC" evidence="1">
    <location>
        <begin position="4"/>
        <end position="116"/>
    </location>
</feature>
<reference evidence="2" key="1">
    <citation type="submission" date="2020-02" db="EMBL/GenBank/DDBJ databases">
        <authorList>
            <person name="Meier V. D."/>
        </authorList>
    </citation>
    <scope>NUCLEOTIDE SEQUENCE</scope>
    <source>
        <strain evidence="2">AVDCRST_MAG38</strain>
    </source>
</reference>
<dbReference type="InterPro" id="IPR052164">
    <property type="entry name" value="Anthracycline_SecMetBiosynth"/>
</dbReference>
<dbReference type="AlphaFoldDB" id="A0A6J4R6P6"/>
<dbReference type="SUPFAM" id="SSF54593">
    <property type="entry name" value="Glyoxalase/Bleomycin resistance protein/Dihydroxybiphenyl dioxygenase"/>
    <property type="match status" value="1"/>
</dbReference>
<gene>
    <name evidence="2" type="ORF">AVDCRST_MAG38-672</name>
</gene>
<dbReference type="Gene3D" id="3.10.180.10">
    <property type="entry name" value="2,3-Dihydroxybiphenyl 1,2-Dioxygenase, domain 1"/>
    <property type="match status" value="1"/>
</dbReference>
<dbReference type="PANTHER" id="PTHR33993">
    <property type="entry name" value="GLYOXALASE-RELATED"/>
    <property type="match status" value="1"/>
</dbReference>
<sequence length="126" mass="13241">MGDPVVHFEIGGPDGEGLERFYAGLFGWSCAQVASSGGTYRMIDPGKGSIGGGLVTVPEEASYVTFYVRVEDLEASAARAEQLGATIRVAPRQVAPGLRSALIEDPGGHLVGMMAVEAPEVRHDPR</sequence>
<dbReference type="InterPro" id="IPR037523">
    <property type="entry name" value="VOC_core"/>
</dbReference>
<evidence type="ECO:0000313" key="2">
    <source>
        <dbReference type="EMBL" id="CAA9465654.1"/>
    </source>
</evidence>
<dbReference type="InterPro" id="IPR041581">
    <property type="entry name" value="Glyoxalase_6"/>
</dbReference>
<dbReference type="Pfam" id="PF18029">
    <property type="entry name" value="Glyoxalase_6"/>
    <property type="match status" value="1"/>
</dbReference>
<organism evidence="2">
    <name type="scientific">uncultured Solirubrobacteraceae bacterium</name>
    <dbReference type="NCBI Taxonomy" id="1162706"/>
    <lineage>
        <taxon>Bacteria</taxon>
        <taxon>Bacillati</taxon>
        <taxon>Actinomycetota</taxon>
        <taxon>Thermoleophilia</taxon>
        <taxon>Solirubrobacterales</taxon>
        <taxon>Solirubrobacteraceae</taxon>
        <taxon>environmental samples</taxon>
    </lineage>
</organism>